<evidence type="ECO:0000256" key="7">
    <source>
        <dbReference type="ARBA" id="ARBA00022840"/>
    </source>
</evidence>
<dbReference type="GO" id="GO:0005524">
    <property type="term" value="F:ATP binding"/>
    <property type="evidence" value="ECO:0007669"/>
    <property type="project" value="UniProtKB-UniRule"/>
</dbReference>
<comment type="caution">
    <text evidence="15">The sequence shown here is derived from an EMBL/GenBank/DDBJ whole genome shotgun (WGS) entry which is preliminary data.</text>
</comment>
<evidence type="ECO:0000256" key="10">
    <source>
        <dbReference type="ARBA" id="ARBA00022871"/>
    </source>
</evidence>
<dbReference type="GO" id="GO:0000287">
    <property type="term" value="F:magnesium ion binding"/>
    <property type="evidence" value="ECO:0007669"/>
    <property type="project" value="UniProtKB-ARBA"/>
</dbReference>
<dbReference type="GO" id="GO:0050321">
    <property type="term" value="F:tau-protein kinase activity"/>
    <property type="evidence" value="ECO:0007669"/>
    <property type="project" value="TreeGrafter"/>
</dbReference>
<dbReference type="GO" id="GO:0035556">
    <property type="term" value="P:intracellular signal transduction"/>
    <property type="evidence" value="ECO:0007669"/>
    <property type="project" value="TreeGrafter"/>
</dbReference>
<feature type="region of interest" description="Disordered" evidence="13">
    <location>
        <begin position="358"/>
        <end position="388"/>
    </location>
</feature>
<dbReference type="Pfam" id="PF00069">
    <property type="entry name" value="Pkinase"/>
    <property type="match status" value="1"/>
</dbReference>
<dbReference type="GO" id="GO:0005737">
    <property type="term" value="C:cytoplasm"/>
    <property type="evidence" value="ECO:0007669"/>
    <property type="project" value="TreeGrafter"/>
</dbReference>
<reference evidence="15" key="1">
    <citation type="submission" date="2021-02" db="EMBL/GenBank/DDBJ databases">
        <authorList>
            <person name="Nowell W R."/>
        </authorList>
    </citation>
    <scope>NUCLEOTIDE SEQUENCE</scope>
</reference>
<keyword evidence="5 11" id="KW-0547">Nucleotide-binding</keyword>
<evidence type="ECO:0000256" key="11">
    <source>
        <dbReference type="PROSITE-ProRule" id="PRU10141"/>
    </source>
</evidence>
<feature type="non-terminal residue" evidence="15">
    <location>
        <position position="435"/>
    </location>
</feature>
<evidence type="ECO:0000256" key="4">
    <source>
        <dbReference type="ARBA" id="ARBA00022723"/>
    </source>
</evidence>
<dbReference type="SMART" id="SM00220">
    <property type="entry name" value="S_TKc"/>
    <property type="match status" value="1"/>
</dbReference>
<protein>
    <recommendedName>
        <fullName evidence="14">Protein kinase domain-containing protein</fullName>
    </recommendedName>
</protein>
<dbReference type="GO" id="GO:0000226">
    <property type="term" value="P:microtubule cytoskeleton organization"/>
    <property type="evidence" value="ECO:0007669"/>
    <property type="project" value="TreeGrafter"/>
</dbReference>
<evidence type="ECO:0000256" key="1">
    <source>
        <dbReference type="ARBA" id="ARBA00001946"/>
    </source>
</evidence>
<proteinExistence type="inferred from homology"/>
<keyword evidence="4" id="KW-0479">Metal-binding</keyword>
<evidence type="ECO:0000256" key="9">
    <source>
        <dbReference type="ARBA" id="ARBA00022843"/>
    </source>
</evidence>
<dbReference type="InterPro" id="IPR011009">
    <property type="entry name" value="Kinase-like_dom_sf"/>
</dbReference>
<feature type="region of interest" description="Disordered" evidence="13">
    <location>
        <begin position="1"/>
        <end position="20"/>
    </location>
</feature>
<evidence type="ECO:0000313" key="16">
    <source>
        <dbReference type="Proteomes" id="UP000663889"/>
    </source>
</evidence>
<comment type="cofactor">
    <cofactor evidence="1">
        <name>Mg(2+)</name>
        <dbReference type="ChEBI" id="CHEBI:18420"/>
    </cofactor>
</comment>
<keyword evidence="9" id="KW-0832">Ubl conjugation</keyword>
<evidence type="ECO:0000256" key="13">
    <source>
        <dbReference type="SAM" id="MobiDB-lite"/>
    </source>
</evidence>
<dbReference type="PANTHER" id="PTHR24346:SF102">
    <property type="entry name" value="TESTIS-SPECIFIC SERINE_THREONINE-PROTEIN KINASE 1"/>
    <property type="match status" value="1"/>
</dbReference>
<keyword evidence="12" id="KW-0723">Serine/threonine-protein kinase</keyword>
<comment type="similarity">
    <text evidence="12">Belongs to the protein kinase superfamily.</text>
</comment>
<dbReference type="InterPro" id="IPR000719">
    <property type="entry name" value="Prot_kinase_dom"/>
</dbReference>
<dbReference type="InterPro" id="IPR017441">
    <property type="entry name" value="Protein_kinase_ATP_BS"/>
</dbReference>
<dbReference type="AlphaFoldDB" id="A0A814TP33"/>
<evidence type="ECO:0000259" key="14">
    <source>
        <dbReference type="PROSITE" id="PS50011"/>
    </source>
</evidence>
<evidence type="ECO:0000256" key="6">
    <source>
        <dbReference type="ARBA" id="ARBA00022782"/>
    </source>
</evidence>
<dbReference type="GO" id="GO:0030154">
    <property type="term" value="P:cell differentiation"/>
    <property type="evidence" value="ECO:0007669"/>
    <property type="project" value="UniProtKB-KW"/>
</dbReference>
<keyword evidence="7 11" id="KW-0067">ATP-binding</keyword>
<keyword evidence="12" id="KW-0418">Kinase</keyword>
<keyword evidence="2" id="KW-0217">Developmental protein</keyword>
<dbReference type="PANTHER" id="PTHR24346">
    <property type="entry name" value="MAP/MICROTUBULE AFFINITY-REGULATING KINASE"/>
    <property type="match status" value="1"/>
</dbReference>
<feature type="binding site" evidence="11">
    <location>
        <position position="100"/>
    </location>
    <ligand>
        <name>ATP</name>
        <dbReference type="ChEBI" id="CHEBI:30616"/>
    </ligand>
</feature>
<feature type="compositionally biased region" description="Low complexity" evidence="13">
    <location>
        <begin position="360"/>
        <end position="379"/>
    </location>
</feature>
<accession>A0A814TP33</accession>
<name>A0A814TP33_9BILA</name>
<organism evidence="15 16">
    <name type="scientific">Rotaria sordida</name>
    <dbReference type="NCBI Taxonomy" id="392033"/>
    <lineage>
        <taxon>Eukaryota</taxon>
        <taxon>Metazoa</taxon>
        <taxon>Spiralia</taxon>
        <taxon>Gnathifera</taxon>
        <taxon>Rotifera</taxon>
        <taxon>Eurotatoria</taxon>
        <taxon>Bdelloidea</taxon>
        <taxon>Philodinida</taxon>
        <taxon>Philodinidae</taxon>
        <taxon>Rotaria</taxon>
    </lineage>
</organism>
<dbReference type="Gene3D" id="1.10.510.10">
    <property type="entry name" value="Transferase(Phosphotransferase) domain 1"/>
    <property type="match status" value="1"/>
</dbReference>
<evidence type="ECO:0000256" key="12">
    <source>
        <dbReference type="RuleBase" id="RU000304"/>
    </source>
</evidence>
<keyword evidence="10" id="KW-0744">Spermatogenesis</keyword>
<dbReference type="EMBL" id="CAJNOU010001177">
    <property type="protein sequence ID" value="CAF1164338.1"/>
    <property type="molecule type" value="Genomic_DNA"/>
</dbReference>
<dbReference type="InterPro" id="IPR008271">
    <property type="entry name" value="Ser/Thr_kinase_AS"/>
</dbReference>
<keyword evidence="8" id="KW-0460">Magnesium</keyword>
<evidence type="ECO:0000313" key="15">
    <source>
        <dbReference type="EMBL" id="CAF1164338.1"/>
    </source>
</evidence>
<evidence type="ECO:0000256" key="5">
    <source>
        <dbReference type="ARBA" id="ARBA00022741"/>
    </source>
</evidence>
<dbReference type="Proteomes" id="UP000663889">
    <property type="component" value="Unassembled WGS sequence"/>
</dbReference>
<keyword evidence="6" id="KW-0221">Differentiation</keyword>
<dbReference type="PROSITE" id="PS50011">
    <property type="entry name" value="PROTEIN_KINASE_DOM"/>
    <property type="match status" value="1"/>
</dbReference>
<feature type="domain" description="Protein kinase" evidence="14">
    <location>
        <begin position="71"/>
        <end position="346"/>
    </location>
</feature>
<dbReference type="FunFam" id="1.10.510.10:FF:000571">
    <property type="entry name" value="Maternal embryonic leucine zipper kinase"/>
    <property type="match status" value="1"/>
</dbReference>
<gene>
    <name evidence="15" type="ORF">SEV965_LOCUS19151</name>
</gene>
<dbReference type="PROSITE" id="PS00107">
    <property type="entry name" value="PROTEIN_KINASE_ATP"/>
    <property type="match status" value="1"/>
</dbReference>
<dbReference type="GO" id="GO:0007283">
    <property type="term" value="P:spermatogenesis"/>
    <property type="evidence" value="ECO:0007669"/>
    <property type="project" value="UniProtKB-KW"/>
</dbReference>
<keyword evidence="12" id="KW-0808">Transferase</keyword>
<evidence type="ECO:0000256" key="3">
    <source>
        <dbReference type="ARBA" id="ARBA00022553"/>
    </source>
</evidence>
<sequence>STPLPTINTEEKSTNIIPSSPISTSSITNNNLTKLYKYSQETEIKSYVDQNGTIRQYRQSTERALLAQRKIFLRKKLGEGSFSSVREGFDMFHQHKVAIKIVDTQRASKDFQEKFLPRELDIWPRVNHENIIKMYDHFIECGKIFMILEFASQGDLLTYVQRVGAIPEQKRTLWSYQLCNAVKYLHELELVHRDLKLENLLLDINDNMKLCDFGFSKDVLKCKEYLSKTYCGSRAYVSPEILLGLPYDAKKADIWAIGVILYIFVTGVMPFKEDKNNQLILKQHQKLQLHWSNENEREQSAHNINDNNQWRGPCQIDRQQTLITTIDKHPQQPYISYKIRGEDDILYTIEIININKSNTSQPRNSISPNRSSISMISNNKGRKSSTLRTSISKLRKSTDIQLQSLTTQSTRTSFKLTNEQYNNEKIPFSDTDLFH</sequence>
<keyword evidence="3" id="KW-0597">Phosphoprotein</keyword>
<dbReference type="PROSITE" id="PS00108">
    <property type="entry name" value="PROTEIN_KINASE_ST"/>
    <property type="match status" value="1"/>
</dbReference>
<evidence type="ECO:0000256" key="8">
    <source>
        <dbReference type="ARBA" id="ARBA00022842"/>
    </source>
</evidence>
<dbReference type="SUPFAM" id="SSF56112">
    <property type="entry name" value="Protein kinase-like (PK-like)"/>
    <property type="match status" value="1"/>
</dbReference>
<evidence type="ECO:0000256" key="2">
    <source>
        <dbReference type="ARBA" id="ARBA00022473"/>
    </source>
</evidence>